<dbReference type="PROSITE" id="PS00211">
    <property type="entry name" value="ABC_TRANSPORTER_1"/>
    <property type="match status" value="1"/>
</dbReference>
<dbReference type="AlphaFoldDB" id="A0A3R8MZQ3"/>
<dbReference type="Pfam" id="PF00005">
    <property type="entry name" value="ABC_tran"/>
    <property type="match status" value="1"/>
</dbReference>
<keyword evidence="3" id="KW-1003">Cell membrane</keyword>
<dbReference type="SMART" id="SM00382">
    <property type="entry name" value="AAA"/>
    <property type="match status" value="1"/>
</dbReference>
<dbReference type="GO" id="GO:0016887">
    <property type="term" value="F:ATP hydrolysis activity"/>
    <property type="evidence" value="ECO:0007669"/>
    <property type="project" value="InterPro"/>
</dbReference>
<keyword evidence="5" id="KW-0547">Nucleotide-binding</keyword>
<dbReference type="Proteomes" id="UP000270261">
    <property type="component" value="Unassembled WGS sequence"/>
</dbReference>
<keyword evidence="7" id="KW-1278">Translocase</keyword>
<accession>A0A3R8MZQ3</accession>
<evidence type="ECO:0000256" key="7">
    <source>
        <dbReference type="ARBA" id="ARBA00022967"/>
    </source>
</evidence>
<dbReference type="SUPFAM" id="SSF52540">
    <property type="entry name" value="P-loop containing nucleoside triphosphate hydrolases"/>
    <property type="match status" value="1"/>
</dbReference>
<evidence type="ECO:0000259" key="10">
    <source>
        <dbReference type="PROSITE" id="PS50893"/>
    </source>
</evidence>
<evidence type="ECO:0000256" key="1">
    <source>
        <dbReference type="ARBA" id="ARBA00005417"/>
    </source>
</evidence>
<dbReference type="InterPro" id="IPR027417">
    <property type="entry name" value="P-loop_NTPase"/>
</dbReference>
<dbReference type="Gene3D" id="3.40.50.300">
    <property type="entry name" value="P-loop containing nucleotide triphosphate hydrolases"/>
    <property type="match status" value="1"/>
</dbReference>
<feature type="region of interest" description="Disordered" evidence="9">
    <location>
        <begin position="319"/>
        <end position="339"/>
    </location>
</feature>
<feature type="domain" description="ABC transporter" evidence="10">
    <location>
        <begin position="52"/>
        <end position="273"/>
    </location>
</feature>
<dbReference type="InterPro" id="IPR017871">
    <property type="entry name" value="ABC_transporter-like_CS"/>
</dbReference>
<feature type="compositionally biased region" description="Basic and acidic residues" evidence="9">
    <location>
        <begin position="1"/>
        <end position="18"/>
    </location>
</feature>
<dbReference type="InterPro" id="IPR050166">
    <property type="entry name" value="ABC_transporter_ATP-bind"/>
</dbReference>
<keyword evidence="6 11" id="KW-0067">ATP-binding</keyword>
<evidence type="ECO:0000256" key="2">
    <source>
        <dbReference type="ARBA" id="ARBA00022448"/>
    </source>
</evidence>
<keyword evidence="4" id="KW-0997">Cell inner membrane</keyword>
<gene>
    <name evidence="11" type="ORF">EHV23_07750</name>
</gene>
<dbReference type="InterPro" id="IPR003593">
    <property type="entry name" value="AAA+_ATPase"/>
</dbReference>
<keyword evidence="12" id="KW-1185">Reference proteome</keyword>
<evidence type="ECO:0000256" key="6">
    <source>
        <dbReference type="ARBA" id="ARBA00022840"/>
    </source>
</evidence>
<dbReference type="OrthoDB" id="5298774at2"/>
<evidence type="ECO:0000256" key="9">
    <source>
        <dbReference type="SAM" id="MobiDB-lite"/>
    </source>
</evidence>
<evidence type="ECO:0000256" key="4">
    <source>
        <dbReference type="ARBA" id="ARBA00022519"/>
    </source>
</evidence>
<keyword evidence="2" id="KW-0813">Transport</keyword>
<proteinExistence type="inferred from homology"/>
<reference evidence="11 12" key="1">
    <citation type="submission" date="2018-11" db="EMBL/GenBank/DDBJ databases">
        <title>Genome sequencing of Lautropia sp. KCOM 2505 (= ChDC F240).</title>
        <authorList>
            <person name="Kook J.-K."/>
            <person name="Park S.-N."/>
            <person name="Lim Y.K."/>
        </authorList>
    </citation>
    <scope>NUCLEOTIDE SEQUENCE [LARGE SCALE GENOMIC DNA]</scope>
    <source>
        <strain evidence="11 12">KCOM 2505</strain>
    </source>
</reference>
<dbReference type="InterPro" id="IPR003439">
    <property type="entry name" value="ABC_transporter-like_ATP-bd"/>
</dbReference>
<dbReference type="PANTHER" id="PTHR42788">
    <property type="entry name" value="TAURINE IMPORT ATP-BINDING PROTEIN-RELATED"/>
    <property type="match status" value="1"/>
</dbReference>
<dbReference type="GO" id="GO:0005524">
    <property type="term" value="F:ATP binding"/>
    <property type="evidence" value="ECO:0007669"/>
    <property type="project" value="UniProtKB-KW"/>
</dbReference>
<feature type="region of interest" description="Disordered" evidence="9">
    <location>
        <begin position="1"/>
        <end position="47"/>
    </location>
</feature>
<evidence type="ECO:0000256" key="8">
    <source>
        <dbReference type="ARBA" id="ARBA00023136"/>
    </source>
</evidence>
<evidence type="ECO:0000313" key="11">
    <source>
        <dbReference type="EMBL" id="RRN46182.1"/>
    </source>
</evidence>
<feature type="compositionally biased region" description="Gly residues" evidence="9">
    <location>
        <begin position="19"/>
        <end position="30"/>
    </location>
</feature>
<evidence type="ECO:0000313" key="12">
    <source>
        <dbReference type="Proteomes" id="UP000270261"/>
    </source>
</evidence>
<keyword evidence="8" id="KW-0472">Membrane</keyword>
<sequence length="369" mass="38177">MTETHATKDRHATTDRHGAGGAGDGTGTAGGTASLHRVPRSGSAGSGELPALEVTGLEHAFATRTVLQGVSLRLPAGQTLALVGPSGCGKSTLLHLCAGLLDVQDGEVRNGFGRTAVLFQSPHLLPWKTTLDNIALSLKARGVNRRMRTARAMAMGHALGLDDVALAQFPNQLSGGMQSRAALARALVLEPDLLLLDEPFAALDIGLKAQMHQLLLEQQRTRGLAVLMITHDVTEAITLADQVRVMAASPGRFVWEMTLPVPAIARSEAWVHQHTAALLAQPVVRAAFELPPLRGVAVEAGPETAAAASPDGALGVAGAAQSLASPGDRAPQACSDMPGRGALQVPGDLQVVDAGVALDVDSTVRRTGC</sequence>
<organism evidence="11 12">
    <name type="scientific">Lautropia dentalis</name>
    <dbReference type="NCBI Taxonomy" id="2490857"/>
    <lineage>
        <taxon>Bacteria</taxon>
        <taxon>Pseudomonadati</taxon>
        <taxon>Pseudomonadota</taxon>
        <taxon>Betaproteobacteria</taxon>
        <taxon>Burkholderiales</taxon>
        <taxon>Burkholderiaceae</taxon>
        <taxon>Lautropia</taxon>
    </lineage>
</organism>
<dbReference type="PANTHER" id="PTHR42788:SF17">
    <property type="entry name" value="ALIPHATIC SULFONATES IMPORT ATP-BINDING PROTEIN SSUB"/>
    <property type="match status" value="1"/>
</dbReference>
<comment type="similarity">
    <text evidence="1">Belongs to the ABC transporter superfamily.</text>
</comment>
<dbReference type="PROSITE" id="PS50893">
    <property type="entry name" value="ABC_TRANSPORTER_2"/>
    <property type="match status" value="1"/>
</dbReference>
<comment type="caution">
    <text evidence="11">The sequence shown here is derived from an EMBL/GenBank/DDBJ whole genome shotgun (WGS) entry which is preliminary data.</text>
</comment>
<protein>
    <submittedName>
        <fullName evidence="11">ATP-binding cassette domain-containing protein</fullName>
    </submittedName>
</protein>
<name>A0A3R8MZQ3_9BURK</name>
<evidence type="ECO:0000256" key="5">
    <source>
        <dbReference type="ARBA" id="ARBA00022741"/>
    </source>
</evidence>
<dbReference type="EMBL" id="RRUE01000001">
    <property type="protein sequence ID" value="RRN46182.1"/>
    <property type="molecule type" value="Genomic_DNA"/>
</dbReference>
<evidence type="ECO:0000256" key="3">
    <source>
        <dbReference type="ARBA" id="ARBA00022475"/>
    </source>
</evidence>